<dbReference type="PANTHER" id="PTHR38103:SF1">
    <property type="entry name" value="RECOMBINATION-ASSOCIATED PROTEIN RDGC"/>
    <property type="match status" value="1"/>
</dbReference>
<evidence type="ECO:0000256" key="1">
    <source>
        <dbReference type="ARBA" id="ARBA00004453"/>
    </source>
</evidence>
<keyword evidence="5 6" id="KW-0233">DNA recombination</keyword>
<protein>
    <recommendedName>
        <fullName evidence="3 6">Recombination-associated protein RdgC</fullName>
    </recommendedName>
</protein>
<dbReference type="InterPro" id="IPR007476">
    <property type="entry name" value="RdgC"/>
</dbReference>
<sequence>MWFKNVRVYTLDTGFKYSPDELDKLLAPQKYVPCSGQDMVRFGWVSPLGQDEEVLCHKINDDYFFRCKTEKRMLPASVVNEELKEKVEELELKQARNVSKKEKAELKESIVTELLPRAFRLHRENWIWVSGRYGYVVVNVASEKQAEDLIALLRKSLGSLPARLFKFNKSINDCMTEWVANGEGPAGIEIGDEVELKAVEGAGGTVKAKKQDLDTAEIKAHLEAGKVVTSLAITVNDDVSLVIDDTFSLKRIKLSDTVIDENATVSDDPVAQLDADLTLISGEFSRILPTLIDAFGGESE</sequence>
<dbReference type="PANTHER" id="PTHR38103">
    <property type="entry name" value="RECOMBINATION-ASSOCIATED PROTEIN RDGC"/>
    <property type="match status" value="1"/>
</dbReference>
<reference evidence="7 8" key="1">
    <citation type="submission" date="2016-10" db="EMBL/GenBank/DDBJ databases">
        <authorList>
            <person name="Varghese N."/>
            <person name="Submissions S."/>
        </authorList>
    </citation>
    <scope>NUCLEOTIDE SEQUENCE [LARGE SCALE GENOMIC DNA]</scope>
    <source>
        <strain evidence="7 8">DSM 1361</strain>
    </source>
</reference>
<dbReference type="RefSeq" id="WP_093141578.1">
    <property type="nucleotide sequence ID" value="NZ_FOXF01000014.1"/>
</dbReference>
<gene>
    <name evidence="6" type="primary">rdgC</name>
    <name evidence="7" type="ORF">SAMN02910344_01032</name>
</gene>
<dbReference type="Proteomes" id="UP000243745">
    <property type="component" value="Unassembled WGS sequence"/>
</dbReference>
<evidence type="ECO:0000256" key="4">
    <source>
        <dbReference type="ARBA" id="ARBA00022490"/>
    </source>
</evidence>
<keyword evidence="8" id="KW-1185">Reference proteome</keyword>
<dbReference type="NCBIfam" id="NF001464">
    <property type="entry name" value="PRK00321.1-5"/>
    <property type="match status" value="1"/>
</dbReference>
<dbReference type="NCBIfam" id="NF001462">
    <property type="entry name" value="PRK00321.1-3"/>
    <property type="match status" value="1"/>
</dbReference>
<evidence type="ECO:0000256" key="2">
    <source>
        <dbReference type="ARBA" id="ARBA00008657"/>
    </source>
</evidence>
<evidence type="ECO:0000313" key="7">
    <source>
        <dbReference type="EMBL" id="SFP30633.1"/>
    </source>
</evidence>
<name>A0A662ZGP0_9GAMM</name>
<organism evidence="7 8">
    <name type="scientific">Ruminobacter amylophilus</name>
    <dbReference type="NCBI Taxonomy" id="867"/>
    <lineage>
        <taxon>Bacteria</taxon>
        <taxon>Pseudomonadati</taxon>
        <taxon>Pseudomonadota</taxon>
        <taxon>Gammaproteobacteria</taxon>
        <taxon>Aeromonadales</taxon>
        <taxon>Succinivibrionaceae</taxon>
        <taxon>Ruminobacter</taxon>
    </lineage>
</organism>
<dbReference type="GO" id="GO:0000018">
    <property type="term" value="P:regulation of DNA recombination"/>
    <property type="evidence" value="ECO:0007669"/>
    <property type="project" value="TreeGrafter"/>
</dbReference>
<dbReference type="GO" id="GO:0006310">
    <property type="term" value="P:DNA recombination"/>
    <property type="evidence" value="ECO:0007669"/>
    <property type="project" value="UniProtKB-UniRule"/>
</dbReference>
<keyword evidence="4 6" id="KW-0963">Cytoplasm</keyword>
<dbReference type="GO" id="GO:0003690">
    <property type="term" value="F:double-stranded DNA binding"/>
    <property type="evidence" value="ECO:0007669"/>
    <property type="project" value="TreeGrafter"/>
</dbReference>
<dbReference type="HAMAP" id="MF_00194">
    <property type="entry name" value="RdgC"/>
    <property type="match status" value="1"/>
</dbReference>
<evidence type="ECO:0000256" key="5">
    <source>
        <dbReference type="ARBA" id="ARBA00023172"/>
    </source>
</evidence>
<evidence type="ECO:0000313" key="8">
    <source>
        <dbReference type="Proteomes" id="UP000243745"/>
    </source>
</evidence>
<dbReference type="OrthoDB" id="5290530at2"/>
<dbReference type="GO" id="GO:0005737">
    <property type="term" value="C:cytoplasm"/>
    <property type="evidence" value="ECO:0007669"/>
    <property type="project" value="UniProtKB-UniRule"/>
</dbReference>
<dbReference type="AlphaFoldDB" id="A0A662ZGP0"/>
<proteinExistence type="inferred from homology"/>
<accession>A0A662ZGP0</accession>
<comment type="subcellular location">
    <subcellularLocation>
        <location evidence="1 6">Cytoplasm</location>
        <location evidence="1 6">Nucleoid</location>
    </subcellularLocation>
</comment>
<evidence type="ECO:0000256" key="6">
    <source>
        <dbReference type="HAMAP-Rule" id="MF_00194"/>
    </source>
</evidence>
<comment type="similarity">
    <text evidence="2 6">Belongs to the RdgC family.</text>
</comment>
<dbReference type="EMBL" id="FOXF01000014">
    <property type="protein sequence ID" value="SFP30633.1"/>
    <property type="molecule type" value="Genomic_DNA"/>
</dbReference>
<dbReference type="Pfam" id="PF04381">
    <property type="entry name" value="RdgC"/>
    <property type="match status" value="1"/>
</dbReference>
<evidence type="ECO:0000256" key="3">
    <source>
        <dbReference type="ARBA" id="ARBA00022296"/>
    </source>
</evidence>
<dbReference type="GO" id="GO:0043590">
    <property type="term" value="C:bacterial nucleoid"/>
    <property type="evidence" value="ECO:0007669"/>
    <property type="project" value="TreeGrafter"/>
</dbReference>
<comment type="function">
    <text evidence="6">May be involved in recombination.</text>
</comment>